<accession>A0ABU9C691</accession>
<dbReference type="PANTHER" id="PTHR35802">
    <property type="entry name" value="PROTEASE SYNTHASE AND SPORULATION PROTEIN PAI 2"/>
    <property type="match status" value="1"/>
</dbReference>
<sequence>MYIPAHFAITEPAELHRIVQAHPLGMLVTHGESGLDADHIPFEFDPAKGALGALTAHVARANTLWQRCPTGTPVMVVFRGAEAYISPNWYPSKHEAHRQVPTWNYEVVHAHGTLTIHDDERFVRGLVGRLTRHHEAAEPKPWKMGDSEPAFINEMLGKIVGIEIAVTSLVGKAKLSQNKELRDQQSAAEMLASRGHGELARAMQGAPR</sequence>
<proteinExistence type="predicted"/>
<keyword evidence="2" id="KW-1185">Reference proteome</keyword>
<dbReference type="Pfam" id="PF04299">
    <property type="entry name" value="FMN_bind_2"/>
    <property type="match status" value="1"/>
</dbReference>
<dbReference type="PIRSF" id="PIRSF010372">
    <property type="entry name" value="PaiB"/>
    <property type="match status" value="1"/>
</dbReference>
<gene>
    <name evidence="1" type="ORF">AACH00_13715</name>
</gene>
<dbReference type="PANTHER" id="PTHR35802:SF1">
    <property type="entry name" value="PROTEASE SYNTHASE AND SPORULATION PROTEIN PAI 2"/>
    <property type="match status" value="1"/>
</dbReference>
<dbReference type="Proteomes" id="UP001379945">
    <property type="component" value="Unassembled WGS sequence"/>
</dbReference>
<comment type="caution">
    <text evidence="1">The sequence shown here is derived from an EMBL/GenBank/DDBJ whole genome shotgun (WGS) entry which is preliminary data.</text>
</comment>
<dbReference type="InterPro" id="IPR007396">
    <property type="entry name" value="TR_PAI2-type"/>
</dbReference>
<organism evidence="1 2">
    <name type="scientific">Ideonella margarita</name>
    <dbReference type="NCBI Taxonomy" id="2984191"/>
    <lineage>
        <taxon>Bacteria</taxon>
        <taxon>Pseudomonadati</taxon>
        <taxon>Pseudomonadota</taxon>
        <taxon>Betaproteobacteria</taxon>
        <taxon>Burkholderiales</taxon>
        <taxon>Sphaerotilaceae</taxon>
        <taxon>Ideonella</taxon>
    </lineage>
</organism>
<evidence type="ECO:0000313" key="1">
    <source>
        <dbReference type="EMBL" id="MEK8047414.1"/>
    </source>
</evidence>
<dbReference type="Gene3D" id="2.30.110.10">
    <property type="entry name" value="Electron Transport, Fmn-binding Protein, Chain A"/>
    <property type="match status" value="1"/>
</dbReference>
<name>A0ABU9C691_9BURK</name>
<protein>
    <submittedName>
        <fullName evidence="1">FMN-binding negative transcriptional regulator</fullName>
    </submittedName>
</protein>
<dbReference type="EMBL" id="JBBUTI010000009">
    <property type="protein sequence ID" value="MEK8047414.1"/>
    <property type="molecule type" value="Genomic_DNA"/>
</dbReference>
<reference evidence="1 2" key="1">
    <citation type="submission" date="2024-04" db="EMBL/GenBank/DDBJ databases">
        <title>Novel species of the genus Ideonella isolated from streams.</title>
        <authorList>
            <person name="Lu H."/>
        </authorList>
    </citation>
    <scope>NUCLEOTIDE SEQUENCE [LARGE SCALE GENOMIC DNA]</scope>
    <source>
        <strain evidence="1 2">LYT19W</strain>
    </source>
</reference>
<dbReference type="RefSeq" id="WP_341399723.1">
    <property type="nucleotide sequence ID" value="NZ_JBBUTI010000009.1"/>
</dbReference>
<dbReference type="SUPFAM" id="SSF50475">
    <property type="entry name" value="FMN-binding split barrel"/>
    <property type="match status" value="1"/>
</dbReference>
<evidence type="ECO:0000313" key="2">
    <source>
        <dbReference type="Proteomes" id="UP001379945"/>
    </source>
</evidence>
<dbReference type="InterPro" id="IPR012349">
    <property type="entry name" value="Split_barrel_FMN-bd"/>
</dbReference>